<name>A0A382DQM2_9ZZZZ</name>
<gene>
    <name evidence="2" type="ORF">METZ01_LOCUS192741</name>
</gene>
<proteinExistence type="predicted"/>
<evidence type="ECO:0000256" key="1">
    <source>
        <dbReference type="SAM" id="Phobius"/>
    </source>
</evidence>
<keyword evidence="1" id="KW-1133">Transmembrane helix</keyword>
<keyword evidence="1" id="KW-0812">Transmembrane</keyword>
<protein>
    <submittedName>
        <fullName evidence="2">Uncharacterized protein</fullName>
    </submittedName>
</protein>
<evidence type="ECO:0000313" key="2">
    <source>
        <dbReference type="EMBL" id="SVB39887.1"/>
    </source>
</evidence>
<feature type="transmembrane region" description="Helical" evidence="1">
    <location>
        <begin position="43"/>
        <end position="62"/>
    </location>
</feature>
<sequence length="63" mass="7139">MQAGLGYTSYMIGCKCKIKWGWERWSKINALIECMDVPIGFRIYQTCIIIVISTSMLGASLMN</sequence>
<dbReference type="AlphaFoldDB" id="A0A382DQM2"/>
<reference evidence="2" key="1">
    <citation type="submission" date="2018-05" db="EMBL/GenBank/DDBJ databases">
        <authorList>
            <person name="Lanie J.A."/>
            <person name="Ng W.-L."/>
            <person name="Kazmierczak K.M."/>
            <person name="Andrzejewski T.M."/>
            <person name="Davidsen T.M."/>
            <person name="Wayne K.J."/>
            <person name="Tettelin H."/>
            <person name="Glass J.I."/>
            <person name="Rusch D."/>
            <person name="Podicherti R."/>
            <person name="Tsui H.-C.T."/>
            <person name="Winkler M.E."/>
        </authorList>
    </citation>
    <scope>NUCLEOTIDE SEQUENCE</scope>
</reference>
<organism evidence="2">
    <name type="scientific">marine metagenome</name>
    <dbReference type="NCBI Taxonomy" id="408172"/>
    <lineage>
        <taxon>unclassified sequences</taxon>
        <taxon>metagenomes</taxon>
        <taxon>ecological metagenomes</taxon>
    </lineage>
</organism>
<accession>A0A382DQM2</accession>
<dbReference type="EMBL" id="UINC01040261">
    <property type="protein sequence ID" value="SVB39887.1"/>
    <property type="molecule type" value="Genomic_DNA"/>
</dbReference>
<keyword evidence="1" id="KW-0472">Membrane</keyword>